<dbReference type="GO" id="GO:0005829">
    <property type="term" value="C:cytosol"/>
    <property type="evidence" value="ECO:0007669"/>
    <property type="project" value="TreeGrafter"/>
</dbReference>
<dbReference type="AlphaFoldDB" id="A0A4R3MS88"/>
<comment type="subcellular location">
    <subcellularLocation>
        <location evidence="6">Cytoplasm</location>
    </subcellularLocation>
</comment>
<comment type="caution">
    <text evidence="7">The sequence shown here is derived from an EMBL/GenBank/DDBJ whole genome shotgun (WGS) entry which is preliminary data.</text>
</comment>
<dbReference type="NCBIfam" id="TIGR00138">
    <property type="entry name" value="rsmG_gidB"/>
    <property type="match status" value="1"/>
</dbReference>
<comment type="catalytic activity">
    <reaction evidence="6">
        <text>guanosine(527) in 16S rRNA + S-adenosyl-L-methionine = N(7)-methylguanosine(527) in 16S rRNA + S-adenosyl-L-homocysteine</text>
        <dbReference type="Rhea" id="RHEA:42732"/>
        <dbReference type="Rhea" id="RHEA-COMP:10209"/>
        <dbReference type="Rhea" id="RHEA-COMP:10210"/>
        <dbReference type="ChEBI" id="CHEBI:57856"/>
        <dbReference type="ChEBI" id="CHEBI:59789"/>
        <dbReference type="ChEBI" id="CHEBI:74269"/>
        <dbReference type="ChEBI" id="CHEBI:74480"/>
        <dbReference type="EC" id="2.1.1.170"/>
    </reaction>
</comment>
<keyword evidence="5 6" id="KW-0949">S-adenosyl-L-methionine</keyword>
<proteinExistence type="inferred from homology"/>
<dbReference type="InterPro" id="IPR003682">
    <property type="entry name" value="rRNA_ssu_MeTfrase_G"/>
</dbReference>
<dbReference type="PANTHER" id="PTHR31760">
    <property type="entry name" value="S-ADENOSYL-L-METHIONINE-DEPENDENT METHYLTRANSFERASES SUPERFAMILY PROTEIN"/>
    <property type="match status" value="1"/>
</dbReference>
<evidence type="ECO:0000256" key="3">
    <source>
        <dbReference type="ARBA" id="ARBA00022603"/>
    </source>
</evidence>
<evidence type="ECO:0000256" key="5">
    <source>
        <dbReference type="ARBA" id="ARBA00022691"/>
    </source>
</evidence>
<dbReference type="Pfam" id="PF02527">
    <property type="entry name" value="GidB"/>
    <property type="match status" value="1"/>
</dbReference>
<organism evidence="7 8">
    <name type="scientific">Thiobaca trueperi</name>
    <dbReference type="NCBI Taxonomy" id="127458"/>
    <lineage>
        <taxon>Bacteria</taxon>
        <taxon>Pseudomonadati</taxon>
        <taxon>Pseudomonadota</taxon>
        <taxon>Gammaproteobacteria</taxon>
        <taxon>Chromatiales</taxon>
        <taxon>Chromatiaceae</taxon>
        <taxon>Thiobaca</taxon>
    </lineage>
</organism>
<feature type="binding site" evidence="6">
    <location>
        <begin position="139"/>
        <end position="140"/>
    </location>
    <ligand>
        <name>S-adenosyl-L-methionine</name>
        <dbReference type="ChEBI" id="CHEBI:59789"/>
    </ligand>
</feature>
<evidence type="ECO:0000256" key="6">
    <source>
        <dbReference type="HAMAP-Rule" id="MF_00074"/>
    </source>
</evidence>
<dbReference type="PIRSF" id="PIRSF003078">
    <property type="entry name" value="GidB"/>
    <property type="match status" value="1"/>
</dbReference>
<keyword evidence="3 6" id="KW-0489">Methyltransferase</keyword>
<evidence type="ECO:0000256" key="4">
    <source>
        <dbReference type="ARBA" id="ARBA00022679"/>
    </source>
</evidence>
<dbReference type="CDD" id="cd02440">
    <property type="entry name" value="AdoMet_MTases"/>
    <property type="match status" value="1"/>
</dbReference>
<evidence type="ECO:0000256" key="2">
    <source>
        <dbReference type="ARBA" id="ARBA00022552"/>
    </source>
</evidence>
<evidence type="ECO:0000256" key="1">
    <source>
        <dbReference type="ARBA" id="ARBA00022490"/>
    </source>
</evidence>
<feature type="binding site" evidence="6">
    <location>
        <position position="154"/>
    </location>
    <ligand>
        <name>S-adenosyl-L-methionine</name>
        <dbReference type="ChEBI" id="CHEBI:59789"/>
    </ligand>
</feature>
<keyword evidence="4 6" id="KW-0808">Transferase</keyword>
<keyword evidence="2 6" id="KW-0698">rRNA processing</keyword>
<dbReference type="Proteomes" id="UP000295717">
    <property type="component" value="Unassembled WGS sequence"/>
</dbReference>
<reference evidence="7 8" key="1">
    <citation type="submission" date="2019-03" db="EMBL/GenBank/DDBJ databases">
        <title>Genomic Encyclopedia of Type Strains, Phase IV (KMG-IV): sequencing the most valuable type-strain genomes for metagenomic binning, comparative biology and taxonomic classification.</title>
        <authorList>
            <person name="Goeker M."/>
        </authorList>
    </citation>
    <scope>NUCLEOTIDE SEQUENCE [LARGE SCALE GENOMIC DNA]</scope>
    <source>
        <strain evidence="7 8">DSM 13587</strain>
    </source>
</reference>
<dbReference type="InterPro" id="IPR029063">
    <property type="entry name" value="SAM-dependent_MTases_sf"/>
</dbReference>
<evidence type="ECO:0000313" key="8">
    <source>
        <dbReference type="Proteomes" id="UP000295717"/>
    </source>
</evidence>
<feature type="binding site" evidence="6">
    <location>
        <position position="88"/>
    </location>
    <ligand>
        <name>S-adenosyl-L-methionine</name>
        <dbReference type="ChEBI" id="CHEBI:59789"/>
    </ligand>
</feature>
<comment type="similarity">
    <text evidence="6">Belongs to the methyltransferase superfamily. RNA methyltransferase RsmG family.</text>
</comment>
<dbReference type="EMBL" id="SMAO01000009">
    <property type="protein sequence ID" value="TCT19124.1"/>
    <property type="molecule type" value="Genomic_DNA"/>
</dbReference>
<dbReference type="PANTHER" id="PTHR31760:SF0">
    <property type="entry name" value="S-ADENOSYL-L-METHIONINE-DEPENDENT METHYLTRANSFERASES SUPERFAMILY PROTEIN"/>
    <property type="match status" value="1"/>
</dbReference>
<comment type="caution">
    <text evidence="6">Lacks conserved residue(s) required for the propagation of feature annotation.</text>
</comment>
<sequence>MKNSVNHPGESDWQLIKDRLSQGGEALGLALAADQHKRLIRFLDLLVRWNQAYNLTAVRDPLEMVARHLLDSLSVHPFLFGDQILDIGTGAGLPGLPLAILSPERHFRLLDGNGKKIRFVRQAVLDLGLGNVEPVQARIETYRPATKFSTIVSRAVAAADILSIPHAELLAPPGRLLLMKGREPDGMPDDSGFPSSAFSVHRLHVPFLDEPRHLIEIRSD</sequence>
<protein>
    <recommendedName>
        <fullName evidence="6">Ribosomal RNA small subunit methyltransferase G</fullName>
        <ecNumber evidence="6">2.1.1.170</ecNumber>
    </recommendedName>
    <alternativeName>
        <fullName evidence="6">16S rRNA 7-methylguanosine methyltransferase</fullName>
        <shortName evidence="6">16S rRNA m7G methyltransferase</shortName>
    </alternativeName>
</protein>
<dbReference type="RefSeq" id="WP_207896267.1">
    <property type="nucleotide sequence ID" value="NZ_SMAO01000009.1"/>
</dbReference>
<keyword evidence="8" id="KW-1185">Reference proteome</keyword>
<dbReference type="EC" id="2.1.1.170" evidence="6"/>
<dbReference type="GO" id="GO:0070043">
    <property type="term" value="F:rRNA (guanine-N7-)-methyltransferase activity"/>
    <property type="evidence" value="ECO:0007669"/>
    <property type="project" value="UniProtKB-UniRule"/>
</dbReference>
<comment type="function">
    <text evidence="6">Specifically methylates the N7 position of guanine in position 527 of 16S rRNA.</text>
</comment>
<name>A0A4R3MS88_9GAMM</name>
<dbReference type="Gene3D" id="3.40.50.150">
    <property type="entry name" value="Vaccinia Virus protein VP39"/>
    <property type="match status" value="1"/>
</dbReference>
<gene>
    <name evidence="6" type="primary">rsmG</name>
    <name evidence="7" type="ORF">EDC35_1092</name>
</gene>
<dbReference type="SUPFAM" id="SSF53335">
    <property type="entry name" value="S-adenosyl-L-methionine-dependent methyltransferases"/>
    <property type="match status" value="1"/>
</dbReference>
<feature type="binding site" evidence="6">
    <location>
        <position position="93"/>
    </location>
    <ligand>
        <name>S-adenosyl-L-methionine</name>
        <dbReference type="ChEBI" id="CHEBI:59789"/>
    </ligand>
</feature>
<accession>A0A4R3MS88</accession>
<evidence type="ECO:0000313" key="7">
    <source>
        <dbReference type="EMBL" id="TCT19124.1"/>
    </source>
</evidence>
<keyword evidence="1 6" id="KW-0963">Cytoplasm</keyword>
<dbReference type="HAMAP" id="MF_00074">
    <property type="entry name" value="16SrRNA_methyltr_G"/>
    <property type="match status" value="1"/>
</dbReference>